<keyword evidence="3" id="KW-0285">Flavoprotein</keyword>
<dbReference type="InterPro" id="IPR050415">
    <property type="entry name" value="MRET"/>
</dbReference>
<keyword evidence="4 13" id="KW-0812">Transmembrane</keyword>
<keyword evidence="7" id="KW-0274">FAD</keyword>
<dbReference type="InterPro" id="IPR017938">
    <property type="entry name" value="Riboflavin_synthase-like_b-brl"/>
</dbReference>
<dbReference type="InterPro" id="IPR013130">
    <property type="entry name" value="Fe3_Rdtase_TM_dom"/>
</dbReference>
<evidence type="ECO:0000256" key="6">
    <source>
        <dbReference type="ARBA" id="ARBA00022723"/>
    </source>
</evidence>
<feature type="domain" description="FAD-binding FR-type" evidence="14">
    <location>
        <begin position="228"/>
        <end position="328"/>
    </location>
</feature>
<feature type="transmembrane region" description="Helical" evidence="13">
    <location>
        <begin position="139"/>
        <end position="161"/>
    </location>
</feature>
<evidence type="ECO:0000256" key="2">
    <source>
        <dbReference type="ARBA" id="ARBA00004141"/>
    </source>
</evidence>
<keyword evidence="11" id="KW-0411">Iron-sulfur</keyword>
<evidence type="ECO:0000256" key="9">
    <source>
        <dbReference type="ARBA" id="ARBA00023002"/>
    </source>
</evidence>
<dbReference type="RefSeq" id="WP_306998988.1">
    <property type="nucleotide sequence ID" value="NZ_JAUSUT010000001.1"/>
</dbReference>
<feature type="transmembrane region" description="Helical" evidence="13">
    <location>
        <begin position="173"/>
        <end position="191"/>
    </location>
</feature>
<comment type="subcellular location">
    <subcellularLocation>
        <location evidence="2">Membrane</location>
        <topology evidence="2">Multi-pass membrane protein</topology>
    </subcellularLocation>
</comment>
<evidence type="ECO:0000256" key="4">
    <source>
        <dbReference type="ARBA" id="ARBA00022692"/>
    </source>
</evidence>
<evidence type="ECO:0000256" key="13">
    <source>
        <dbReference type="SAM" id="Phobius"/>
    </source>
</evidence>
<proteinExistence type="predicted"/>
<keyword evidence="6" id="KW-0479">Metal-binding</keyword>
<dbReference type="SUPFAM" id="SSF63380">
    <property type="entry name" value="Riboflavin synthase domain-like"/>
    <property type="match status" value="1"/>
</dbReference>
<keyword evidence="16" id="KW-1185">Reference proteome</keyword>
<accession>A0ABU0F6F1</accession>
<dbReference type="PANTHER" id="PTHR47354">
    <property type="entry name" value="NADH OXIDOREDUCTASE HCR"/>
    <property type="match status" value="1"/>
</dbReference>
<evidence type="ECO:0000256" key="10">
    <source>
        <dbReference type="ARBA" id="ARBA00023004"/>
    </source>
</evidence>
<gene>
    <name evidence="15" type="ORF">FB470_007169</name>
</gene>
<evidence type="ECO:0000256" key="7">
    <source>
        <dbReference type="ARBA" id="ARBA00022827"/>
    </source>
</evidence>
<protein>
    <submittedName>
        <fullName evidence="15">Ferric reductase</fullName>
    </submittedName>
</protein>
<dbReference type="Gene3D" id="3.40.50.80">
    <property type="entry name" value="Nucleotide-binding domain of ferredoxin-NADP reductase (FNR) module"/>
    <property type="match status" value="1"/>
</dbReference>
<comment type="cofactor">
    <cofactor evidence="1">
        <name>FAD</name>
        <dbReference type="ChEBI" id="CHEBI:57692"/>
    </cofactor>
</comment>
<dbReference type="EMBL" id="JAUSUT010000001">
    <property type="protein sequence ID" value="MDQ0383175.1"/>
    <property type="molecule type" value="Genomic_DNA"/>
</dbReference>
<name>A0ABU0F6F1_9PSEU</name>
<feature type="transmembrane region" description="Helical" evidence="13">
    <location>
        <begin position="60"/>
        <end position="78"/>
    </location>
</feature>
<keyword evidence="8 13" id="KW-1133">Transmembrane helix</keyword>
<keyword evidence="10" id="KW-0408">Iron</keyword>
<evidence type="ECO:0000256" key="5">
    <source>
        <dbReference type="ARBA" id="ARBA00022714"/>
    </source>
</evidence>
<feature type="transmembrane region" description="Helical" evidence="13">
    <location>
        <begin position="98"/>
        <end position="119"/>
    </location>
</feature>
<dbReference type="Pfam" id="PF01794">
    <property type="entry name" value="Ferric_reduct"/>
    <property type="match status" value="1"/>
</dbReference>
<evidence type="ECO:0000313" key="15">
    <source>
        <dbReference type="EMBL" id="MDQ0383175.1"/>
    </source>
</evidence>
<keyword evidence="9" id="KW-0560">Oxidoreductase</keyword>
<dbReference type="PROSITE" id="PS51384">
    <property type="entry name" value="FAD_FR"/>
    <property type="match status" value="1"/>
</dbReference>
<evidence type="ECO:0000256" key="3">
    <source>
        <dbReference type="ARBA" id="ARBA00022630"/>
    </source>
</evidence>
<evidence type="ECO:0000313" key="16">
    <source>
        <dbReference type="Proteomes" id="UP001229651"/>
    </source>
</evidence>
<sequence>MTAIAPLARHHGRTRFDGGVRLAAGWALWLGLLLVAYWWAAGGGFGDLTGWETGLTSAGRLTGLLCSVLLLAQVLLMARIPVLERAFGQDRLARLHRVTGLTSFDLLLAHLVLITWGYAAGEVTAIPATFWDLVTAYPGMLLALAATAALVMVVVTSVRAARRRLRYESWHLLHLYAYLGVGLALPHQLWTGQEFTGSAARTIFWWTLWAAAAAAVLVWRIGVPLARNVRHRLRVTSVVQEGDGVFSVYLTGRHLDRLPAEAGQFFGWRFLRRAGWTRGNPYSLSAAPDGRSLRITVKVSGDGSAGIAALRPGTPALFEGPFGRITGRARHGRKVALIGAGVGITPMRALAEGLDYAPGEAVVLHRFTGRPLFDREFRVLAAERGLGLVWLPGHRRAPGSWLADGVPADDVTALRHWVPDIAERDVYVCGPEPWADSVRRAAEAAGVPAERLHIENFAW</sequence>
<evidence type="ECO:0000256" key="12">
    <source>
        <dbReference type="ARBA" id="ARBA00023136"/>
    </source>
</evidence>
<organism evidence="15 16">
    <name type="scientific">Amycolatopsis thermophila</name>
    <dbReference type="NCBI Taxonomy" id="206084"/>
    <lineage>
        <taxon>Bacteria</taxon>
        <taxon>Bacillati</taxon>
        <taxon>Actinomycetota</taxon>
        <taxon>Actinomycetes</taxon>
        <taxon>Pseudonocardiales</taxon>
        <taxon>Pseudonocardiaceae</taxon>
        <taxon>Amycolatopsis</taxon>
    </lineage>
</organism>
<dbReference type="Gene3D" id="2.40.30.10">
    <property type="entry name" value="Translation factors"/>
    <property type="match status" value="1"/>
</dbReference>
<keyword evidence="5" id="KW-0001">2Fe-2S</keyword>
<evidence type="ECO:0000256" key="1">
    <source>
        <dbReference type="ARBA" id="ARBA00001974"/>
    </source>
</evidence>
<dbReference type="PANTHER" id="PTHR47354:SF8">
    <property type="entry name" value="1,2-PHENYLACETYL-COA EPOXIDASE, SUBUNIT E"/>
    <property type="match status" value="1"/>
</dbReference>
<feature type="transmembrane region" description="Helical" evidence="13">
    <location>
        <begin position="20"/>
        <end position="40"/>
    </location>
</feature>
<keyword evidence="12 13" id="KW-0472">Membrane</keyword>
<comment type="caution">
    <text evidence="15">The sequence shown here is derived from an EMBL/GenBank/DDBJ whole genome shotgun (WGS) entry which is preliminary data.</text>
</comment>
<dbReference type="Proteomes" id="UP001229651">
    <property type="component" value="Unassembled WGS sequence"/>
</dbReference>
<feature type="transmembrane region" description="Helical" evidence="13">
    <location>
        <begin position="203"/>
        <end position="223"/>
    </location>
</feature>
<evidence type="ECO:0000256" key="8">
    <source>
        <dbReference type="ARBA" id="ARBA00022989"/>
    </source>
</evidence>
<reference evidence="15 16" key="1">
    <citation type="submission" date="2023-07" db="EMBL/GenBank/DDBJ databases">
        <title>Sequencing the genomes of 1000 actinobacteria strains.</title>
        <authorList>
            <person name="Klenk H.-P."/>
        </authorList>
    </citation>
    <scope>NUCLEOTIDE SEQUENCE [LARGE SCALE GENOMIC DNA]</scope>
    <source>
        <strain evidence="15 16">DSM 45805</strain>
    </source>
</reference>
<dbReference type="InterPro" id="IPR017927">
    <property type="entry name" value="FAD-bd_FR_type"/>
</dbReference>
<dbReference type="InterPro" id="IPR039261">
    <property type="entry name" value="FNR_nucleotide-bd"/>
</dbReference>
<evidence type="ECO:0000259" key="14">
    <source>
        <dbReference type="PROSITE" id="PS51384"/>
    </source>
</evidence>
<dbReference type="SUPFAM" id="SSF52343">
    <property type="entry name" value="Ferredoxin reductase-like, C-terminal NADP-linked domain"/>
    <property type="match status" value="1"/>
</dbReference>
<evidence type="ECO:0000256" key="11">
    <source>
        <dbReference type="ARBA" id="ARBA00023014"/>
    </source>
</evidence>